<dbReference type="Pfam" id="PF24510">
    <property type="entry name" value="TXNDC16_3rd"/>
    <property type="match status" value="1"/>
</dbReference>
<dbReference type="InterPro" id="IPR036249">
    <property type="entry name" value="Thioredoxin-like_sf"/>
</dbReference>
<evidence type="ECO:0008006" key="6">
    <source>
        <dbReference type="Google" id="ProtNLM"/>
    </source>
</evidence>
<name>A0ABN9D4E7_9NEOB</name>
<evidence type="ECO:0000313" key="5">
    <source>
        <dbReference type="Proteomes" id="UP001162483"/>
    </source>
</evidence>
<evidence type="ECO:0000313" key="4">
    <source>
        <dbReference type="EMBL" id="CAI9566839.1"/>
    </source>
</evidence>
<evidence type="ECO:0000259" key="3">
    <source>
        <dbReference type="Pfam" id="PF24510"/>
    </source>
</evidence>
<feature type="domain" description="Thioredoxin" evidence="1">
    <location>
        <begin position="242"/>
        <end position="339"/>
    </location>
</feature>
<dbReference type="Pfam" id="PF00085">
    <property type="entry name" value="Thioredoxin"/>
    <property type="match status" value="1"/>
</dbReference>
<proteinExistence type="predicted"/>
<feature type="domain" description="TXNDC16 third thioredoxin-like" evidence="3">
    <location>
        <begin position="100"/>
        <end position="190"/>
    </location>
</feature>
<dbReference type="Proteomes" id="UP001162483">
    <property type="component" value="Unassembled WGS sequence"/>
</dbReference>
<feature type="domain" description="TXNDC16 second thioredoxin-like" evidence="2">
    <location>
        <begin position="1"/>
        <end position="99"/>
    </location>
</feature>
<comment type="caution">
    <text evidence="4">The sequence shown here is derived from an EMBL/GenBank/DDBJ whole genome shotgun (WGS) entry which is preliminary data.</text>
</comment>
<organism evidence="4 5">
    <name type="scientific">Staurois parvus</name>
    <dbReference type="NCBI Taxonomy" id="386267"/>
    <lineage>
        <taxon>Eukaryota</taxon>
        <taxon>Metazoa</taxon>
        <taxon>Chordata</taxon>
        <taxon>Craniata</taxon>
        <taxon>Vertebrata</taxon>
        <taxon>Euteleostomi</taxon>
        <taxon>Amphibia</taxon>
        <taxon>Batrachia</taxon>
        <taxon>Anura</taxon>
        <taxon>Neobatrachia</taxon>
        <taxon>Ranoidea</taxon>
        <taxon>Ranidae</taxon>
        <taxon>Staurois</taxon>
    </lineage>
</organism>
<dbReference type="InterPro" id="IPR013766">
    <property type="entry name" value="Thioredoxin_domain"/>
</dbReference>
<dbReference type="PANTHER" id="PTHR22699">
    <property type="entry name" value="THIOREDOXIN DOMAIN-CONTAINING PROTEIN 16"/>
    <property type="match status" value="1"/>
</dbReference>
<evidence type="ECO:0000259" key="1">
    <source>
        <dbReference type="Pfam" id="PF00085"/>
    </source>
</evidence>
<dbReference type="CDD" id="cd02961">
    <property type="entry name" value="PDI_a_family"/>
    <property type="match status" value="1"/>
</dbReference>
<dbReference type="PANTHER" id="PTHR22699:SF1">
    <property type="entry name" value="THIOREDOXIN DOMAIN-CONTAINING PROTEIN 16"/>
    <property type="match status" value="1"/>
</dbReference>
<gene>
    <name evidence="4" type="ORF">SPARVUS_LOCUS6456278</name>
</gene>
<dbReference type="Pfam" id="PF24509">
    <property type="entry name" value="TXNDC16_2nd"/>
    <property type="match status" value="1"/>
</dbReference>
<dbReference type="Gene3D" id="3.40.30.10">
    <property type="entry name" value="Glutaredoxin"/>
    <property type="match status" value="1"/>
</dbReference>
<dbReference type="SUPFAM" id="SSF52833">
    <property type="entry name" value="Thioredoxin-like"/>
    <property type="match status" value="1"/>
</dbReference>
<dbReference type="InterPro" id="IPR057645">
    <property type="entry name" value="TXNDC16_3rd"/>
</dbReference>
<keyword evidence="5" id="KW-1185">Reference proteome</keyword>
<dbReference type="InterPro" id="IPR057642">
    <property type="entry name" value="TXNDC16_2nd"/>
</dbReference>
<evidence type="ECO:0000259" key="2">
    <source>
        <dbReference type="Pfam" id="PF24509"/>
    </source>
</evidence>
<dbReference type="EMBL" id="CATNWA010014070">
    <property type="protein sequence ID" value="CAI9566839.1"/>
    <property type="molecule type" value="Genomic_DNA"/>
</dbReference>
<sequence length="522" mass="58323">MKGKKNIIFVYVQAVGTPEHRSVMEAVFIHGSAHQFVLTTESSLLKSMSTEEPSQVSAKLFFIHCKSVTSVSQKCHQTVMEQPLTTINIHRFLKVMGLPLVGEVSGDPDKFTSVHLQLGLPVIFIVSQQETYDSDLETAEEVARQLLGNAGVAILLREKVAVQIPPDTNVGIKRAEENSLVKYLKLEDIQQIRNLLLVTTNDEETEKTKDNTADPENQDDEVAETVYRDRNRSLPQQLVPSMTDETFKMVPLSPRHTAVLFYMSWDPVSLSFLESFANMAVKYKDLQDVSLARVNCADWTDVCTKENITIIPVIKIYQMGQEPILYTGMMGTDELANFLMLMTQECPLQLNTVEEAEDFLSEKMLKKSLLDDHVLMLGIFTPNMKKESDDFIFAGKDLRGFASVGIYTGEKTSALAEKYDVHPPAVLFSRQGVQKVYAMSLLDTPRSEVLPLLRRGLLGEFPEVRVETLPSLLQSQRAFLILFSDGPLHHGHEKTHSEPGEGEILGAIFGLLVKSQGNSCGI</sequence>
<protein>
    <recommendedName>
        <fullName evidence="6">Thioredoxin domain-containing protein</fullName>
    </recommendedName>
</protein>
<dbReference type="InterPro" id="IPR040090">
    <property type="entry name" value="TXNDC16"/>
</dbReference>
<accession>A0ABN9D4E7</accession>
<reference evidence="4" key="1">
    <citation type="submission" date="2023-05" db="EMBL/GenBank/DDBJ databases">
        <authorList>
            <person name="Stuckert A."/>
        </authorList>
    </citation>
    <scope>NUCLEOTIDE SEQUENCE</scope>
</reference>